<evidence type="ECO:0000256" key="5">
    <source>
        <dbReference type="ARBA" id="ARBA00022692"/>
    </source>
</evidence>
<dbReference type="InterPro" id="IPR000515">
    <property type="entry name" value="MetI-like"/>
</dbReference>
<feature type="transmembrane region" description="Helical" evidence="9">
    <location>
        <begin position="188"/>
        <end position="205"/>
    </location>
</feature>
<dbReference type="Gene3D" id="1.10.3720.10">
    <property type="entry name" value="MetI-like"/>
    <property type="match status" value="1"/>
</dbReference>
<evidence type="ECO:0000256" key="2">
    <source>
        <dbReference type="ARBA" id="ARBA00009306"/>
    </source>
</evidence>
<evidence type="ECO:0000256" key="4">
    <source>
        <dbReference type="ARBA" id="ARBA00022475"/>
    </source>
</evidence>
<keyword evidence="12" id="KW-1185">Reference proteome</keyword>
<comment type="caution">
    <text evidence="11">The sequence shown here is derived from an EMBL/GenBank/DDBJ whole genome shotgun (WGS) entry which is preliminary data.</text>
</comment>
<reference evidence="11 12" key="1">
    <citation type="submission" date="2019-03" db="EMBL/GenBank/DDBJ databases">
        <title>Genomic Encyclopedia of Type Strains, Phase IV (KMG-IV): sequencing the most valuable type-strain genomes for metagenomic binning, comparative biology and taxonomic classification.</title>
        <authorList>
            <person name="Goeker M."/>
        </authorList>
    </citation>
    <scope>NUCLEOTIDE SEQUENCE [LARGE SCALE GENOMIC DNA]</scope>
    <source>
        <strain evidence="11 12">DSM 18401</strain>
    </source>
</reference>
<protein>
    <submittedName>
        <fullName evidence="11">NitT/TauT family transport system permease protein/sulfonate transport system permease protein</fullName>
    </submittedName>
</protein>
<evidence type="ECO:0000313" key="11">
    <source>
        <dbReference type="EMBL" id="TCN47241.1"/>
    </source>
</evidence>
<feature type="transmembrane region" description="Helical" evidence="9">
    <location>
        <begin position="226"/>
        <end position="249"/>
    </location>
</feature>
<feature type="transmembrane region" description="Helical" evidence="9">
    <location>
        <begin position="71"/>
        <end position="93"/>
    </location>
</feature>
<dbReference type="Proteomes" id="UP000295351">
    <property type="component" value="Unassembled WGS sequence"/>
</dbReference>
<evidence type="ECO:0000256" key="3">
    <source>
        <dbReference type="ARBA" id="ARBA00022448"/>
    </source>
</evidence>
<evidence type="ECO:0000256" key="6">
    <source>
        <dbReference type="ARBA" id="ARBA00022989"/>
    </source>
</evidence>
<gene>
    <name evidence="11" type="ORF">EV665_103416</name>
</gene>
<keyword evidence="6 9" id="KW-1133">Transmembrane helix</keyword>
<dbReference type="PROSITE" id="PS50928">
    <property type="entry name" value="ABC_TM1"/>
    <property type="match status" value="1"/>
</dbReference>
<evidence type="ECO:0000256" key="7">
    <source>
        <dbReference type="ARBA" id="ARBA00023136"/>
    </source>
</evidence>
<comment type="similarity">
    <text evidence="2 9">Belongs to the binding-protein-dependent transport system permease family.</text>
</comment>
<dbReference type="FunFam" id="1.10.3720.10:FF:000003">
    <property type="entry name" value="Aliphatic sulfonate ABC transporter permease"/>
    <property type="match status" value="1"/>
</dbReference>
<keyword evidence="4" id="KW-1003">Cell membrane</keyword>
<evidence type="ECO:0000259" key="10">
    <source>
        <dbReference type="PROSITE" id="PS50928"/>
    </source>
</evidence>
<dbReference type="RefSeq" id="WP_133033716.1">
    <property type="nucleotide sequence ID" value="NZ_BAABEI010000012.1"/>
</dbReference>
<name>A0A4R2D0J5_SHIGR</name>
<dbReference type="PANTHER" id="PTHR30151:SF0">
    <property type="entry name" value="ABC TRANSPORTER PERMEASE PROTEIN MJ0413-RELATED"/>
    <property type="match status" value="1"/>
</dbReference>
<dbReference type="AlphaFoldDB" id="A0A4R2D0J5"/>
<feature type="transmembrane region" description="Helical" evidence="9">
    <location>
        <begin position="130"/>
        <end position="149"/>
    </location>
</feature>
<evidence type="ECO:0000313" key="12">
    <source>
        <dbReference type="Proteomes" id="UP000295351"/>
    </source>
</evidence>
<dbReference type="CDD" id="cd06261">
    <property type="entry name" value="TM_PBP2"/>
    <property type="match status" value="1"/>
</dbReference>
<feature type="domain" description="ABC transmembrane type-1" evidence="10">
    <location>
        <begin position="64"/>
        <end position="245"/>
    </location>
</feature>
<dbReference type="PANTHER" id="PTHR30151">
    <property type="entry name" value="ALKANE SULFONATE ABC TRANSPORTER-RELATED, MEMBRANE SUBUNIT"/>
    <property type="match status" value="1"/>
</dbReference>
<dbReference type="Pfam" id="PF00528">
    <property type="entry name" value="BPD_transp_1"/>
    <property type="match status" value="1"/>
</dbReference>
<comment type="function">
    <text evidence="8">Probably part of an ABC transporter complex. Probably responsible for the translocation of the substrate across the membrane.</text>
</comment>
<dbReference type="InterPro" id="IPR035906">
    <property type="entry name" value="MetI-like_sf"/>
</dbReference>
<evidence type="ECO:0000256" key="8">
    <source>
        <dbReference type="ARBA" id="ARBA00056719"/>
    </source>
</evidence>
<evidence type="ECO:0000256" key="1">
    <source>
        <dbReference type="ARBA" id="ARBA00004651"/>
    </source>
</evidence>
<feature type="transmembrane region" description="Helical" evidence="9">
    <location>
        <begin position="156"/>
        <end position="176"/>
    </location>
</feature>
<keyword evidence="3 9" id="KW-0813">Transport</keyword>
<dbReference type="GO" id="GO:0042918">
    <property type="term" value="P:alkanesulfonate transmembrane transport"/>
    <property type="evidence" value="ECO:0007669"/>
    <property type="project" value="UniProtKB-ARBA"/>
</dbReference>
<comment type="subcellular location">
    <subcellularLocation>
        <location evidence="1 9">Cell membrane</location>
        <topology evidence="1 9">Multi-pass membrane protein</topology>
    </subcellularLocation>
</comment>
<keyword evidence="5 9" id="KW-0812">Transmembrane</keyword>
<accession>A0A4R2D0J5</accession>
<evidence type="ECO:0000256" key="9">
    <source>
        <dbReference type="RuleBase" id="RU363032"/>
    </source>
</evidence>
<keyword evidence="7 9" id="KW-0472">Membrane</keyword>
<organism evidence="11 12">
    <name type="scientific">Shinella granuli</name>
    <dbReference type="NCBI Taxonomy" id="323621"/>
    <lineage>
        <taxon>Bacteria</taxon>
        <taxon>Pseudomonadati</taxon>
        <taxon>Pseudomonadota</taxon>
        <taxon>Alphaproteobacteria</taxon>
        <taxon>Hyphomicrobiales</taxon>
        <taxon>Rhizobiaceae</taxon>
        <taxon>Shinella</taxon>
    </lineage>
</organism>
<proteinExistence type="inferred from homology"/>
<dbReference type="GO" id="GO:0005886">
    <property type="term" value="C:plasma membrane"/>
    <property type="evidence" value="ECO:0007669"/>
    <property type="project" value="UniProtKB-SubCell"/>
</dbReference>
<feature type="transmembrane region" description="Helical" evidence="9">
    <location>
        <begin position="105"/>
        <end position="124"/>
    </location>
</feature>
<sequence>MKPLSRLSAASDLTLGLIGAFLAVAAWEISARTGLVDPAIFPSPSLAIRAAAERLTAETVADNLFWSLLRVFSGFLLGALAGAAVGIAAGWYRGFGALARPLIELLRPIPPLAWIPLAIIWFGLGEPSKFFIIFLGAFFPVVTAAYQGMRSIDPMLLKAAQTFGLSGVPLLLRVAVPAAAPDLATGVRIGWGLSFGVLVAAELIAADRGLGYMIINERNTGGSVGVIVVGILLIGALNLITDAAIGAAIKRWIGRWHGA</sequence>
<dbReference type="SUPFAM" id="SSF161098">
    <property type="entry name" value="MetI-like"/>
    <property type="match status" value="1"/>
</dbReference>
<dbReference type="EMBL" id="SLVX01000003">
    <property type="protein sequence ID" value="TCN47241.1"/>
    <property type="molecule type" value="Genomic_DNA"/>
</dbReference>